<protein>
    <submittedName>
        <fullName evidence="1">Uncharacterized protein</fullName>
    </submittedName>
</protein>
<dbReference type="PANTHER" id="PTHR48167:SF2">
    <property type="entry name" value="EXPRESSED PROTEIN"/>
    <property type="match status" value="1"/>
</dbReference>
<evidence type="ECO:0000313" key="2">
    <source>
        <dbReference type="Proteomes" id="UP000243459"/>
    </source>
</evidence>
<reference evidence="2" key="1">
    <citation type="journal article" date="2017" name="Nat. Commun.">
        <title>The asparagus genome sheds light on the origin and evolution of a young Y chromosome.</title>
        <authorList>
            <person name="Harkess A."/>
            <person name="Zhou J."/>
            <person name="Xu C."/>
            <person name="Bowers J.E."/>
            <person name="Van der Hulst R."/>
            <person name="Ayyampalayam S."/>
            <person name="Mercati F."/>
            <person name="Riccardi P."/>
            <person name="McKain M.R."/>
            <person name="Kakrana A."/>
            <person name="Tang H."/>
            <person name="Ray J."/>
            <person name="Groenendijk J."/>
            <person name="Arikit S."/>
            <person name="Mathioni S.M."/>
            <person name="Nakano M."/>
            <person name="Shan H."/>
            <person name="Telgmann-Rauber A."/>
            <person name="Kanno A."/>
            <person name="Yue Z."/>
            <person name="Chen H."/>
            <person name="Li W."/>
            <person name="Chen Y."/>
            <person name="Xu X."/>
            <person name="Zhang Y."/>
            <person name="Luo S."/>
            <person name="Chen H."/>
            <person name="Gao J."/>
            <person name="Mao Z."/>
            <person name="Pires J.C."/>
            <person name="Luo M."/>
            <person name="Kudrna D."/>
            <person name="Wing R.A."/>
            <person name="Meyers B.C."/>
            <person name="Yi K."/>
            <person name="Kong H."/>
            <person name="Lavrijsen P."/>
            <person name="Sunseri F."/>
            <person name="Falavigna A."/>
            <person name="Ye Y."/>
            <person name="Leebens-Mack J.H."/>
            <person name="Chen G."/>
        </authorList>
    </citation>
    <scope>NUCLEOTIDE SEQUENCE [LARGE SCALE GENOMIC DNA]</scope>
    <source>
        <strain evidence="2">cv. DH0086</strain>
    </source>
</reference>
<dbReference type="InterPro" id="IPR035979">
    <property type="entry name" value="RBD_domain_sf"/>
</dbReference>
<dbReference type="Proteomes" id="UP000243459">
    <property type="component" value="Chromosome 7"/>
</dbReference>
<dbReference type="OMA" id="RADRSQW"/>
<proteinExistence type="predicted"/>
<dbReference type="AlphaFoldDB" id="A0A5P1E917"/>
<gene>
    <name evidence="1" type="ORF">A4U43_C07F3330</name>
</gene>
<keyword evidence="2" id="KW-1185">Reference proteome</keyword>
<evidence type="ECO:0000313" key="1">
    <source>
        <dbReference type="EMBL" id="ONK62385.1"/>
    </source>
</evidence>
<dbReference type="PANTHER" id="PTHR48167">
    <property type="entry name" value="EXPRESSED PROTEIN"/>
    <property type="match status" value="1"/>
</dbReference>
<dbReference type="GO" id="GO:0003676">
    <property type="term" value="F:nucleic acid binding"/>
    <property type="evidence" value="ECO:0007669"/>
    <property type="project" value="InterPro"/>
</dbReference>
<dbReference type="SUPFAM" id="SSF54928">
    <property type="entry name" value="RNA-binding domain, RBD"/>
    <property type="match status" value="1"/>
</dbReference>
<accession>A0A5P1E917</accession>
<dbReference type="Gramene" id="ONK62385">
    <property type="protein sequence ID" value="ONK62385"/>
    <property type="gene ID" value="A4U43_C07F3330"/>
</dbReference>
<dbReference type="EMBL" id="CM007387">
    <property type="protein sequence ID" value="ONK62385.1"/>
    <property type="molecule type" value="Genomic_DNA"/>
</dbReference>
<sequence length="253" mass="28865">MFQFFFSWPTLNCEETRSPARSSSAKKKRREKMSKLCLMAKNALKSRVSPLNSTRILPSFRSFSTEGGEPQQDSSSSADPFLQPPQGFVFGRVNIQAKYMLKTDIIHYFEGCDLSPANVKVEYNRAYNPTGILLQFPSQSAFDLGVKQSIRKGRQYRLEKVDGTQWELMPSYDGKTVLLQGMPRTAIPEDIERVLSGFEFDHNFQIFSRPIGMNEFIRCALIRFPTALDAVSAFLRKNNSFCQNSPITMRVLQ</sequence>
<organism evidence="1 2">
    <name type="scientific">Asparagus officinalis</name>
    <name type="common">Garden asparagus</name>
    <dbReference type="NCBI Taxonomy" id="4686"/>
    <lineage>
        <taxon>Eukaryota</taxon>
        <taxon>Viridiplantae</taxon>
        <taxon>Streptophyta</taxon>
        <taxon>Embryophyta</taxon>
        <taxon>Tracheophyta</taxon>
        <taxon>Spermatophyta</taxon>
        <taxon>Magnoliopsida</taxon>
        <taxon>Liliopsida</taxon>
        <taxon>Asparagales</taxon>
        <taxon>Asparagaceae</taxon>
        <taxon>Asparagoideae</taxon>
        <taxon>Asparagus</taxon>
    </lineage>
</organism>
<name>A0A5P1E917_ASPOF</name>